<evidence type="ECO:0000256" key="18">
    <source>
        <dbReference type="ARBA" id="ARBA00022989"/>
    </source>
</evidence>
<dbReference type="Gramene" id="rna-AYBTSS11_LOCUS6825">
    <property type="protein sequence ID" value="CAJ1934275.1"/>
    <property type="gene ID" value="gene-AYBTSS11_LOCUS6825"/>
</dbReference>
<evidence type="ECO:0000256" key="22">
    <source>
        <dbReference type="ARBA" id="ARBA00023180"/>
    </source>
</evidence>
<evidence type="ECO:0000256" key="5">
    <source>
        <dbReference type="ARBA" id="ARBA00022512"/>
    </source>
</evidence>
<dbReference type="PANTHER" id="PTHR48005">
    <property type="entry name" value="LEUCINE RICH REPEAT KINASE 2"/>
    <property type="match status" value="1"/>
</dbReference>
<dbReference type="SUPFAM" id="SSF56112">
    <property type="entry name" value="Protein kinase-like (PK-like)"/>
    <property type="match status" value="1"/>
</dbReference>
<dbReference type="SUPFAM" id="SSF52058">
    <property type="entry name" value="L domain-like"/>
    <property type="match status" value="1"/>
</dbReference>
<keyword evidence="21" id="KW-0675">Receptor</keyword>
<evidence type="ECO:0000256" key="16">
    <source>
        <dbReference type="ARBA" id="ARBA00022821"/>
    </source>
</evidence>
<evidence type="ECO:0000313" key="28">
    <source>
        <dbReference type="EMBL" id="CAJ1934275.1"/>
    </source>
</evidence>
<dbReference type="GO" id="GO:0004674">
    <property type="term" value="F:protein serine/threonine kinase activity"/>
    <property type="evidence" value="ECO:0007669"/>
    <property type="project" value="UniProtKB-KW"/>
</dbReference>
<dbReference type="InterPro" id="IPR013210">
    <property type="entry name" value="LRR_N_plant-typ"/>
</dbReference>
<dbReference type="PROSITE" id="PS50011">
    <property type="entry name" value="PROTEIN_KINASE_DOM"/>
    <property type="match status" value="1"/>
</dbReference>
<dbReference type="SMART" id="SM00369">
    <property type="entry name" value="LRR_TYP"/>
    <property type="match status" value="6"/>
</dbReference>
<evidence type="ECO:0000256" key="25">
    <source>
        <dbReference type="ARBA" id="ARBA00048679"/>
    </source>
</evidence>
<keyword evidence="12" id="KW-0732">Signal</keyword>
<dbReference type="FunFam" id="3.80.10.10:FF:000233">
    <property type="entry name" value="Leucine-rich repeat receptor-like protein kinase TDR"/>
    <property type="match status" value="1"/>
</dbReference>
<evidence type="ECO:0000256" key="10">
    <source>
        <dbReference type="ARBA" id="ARBA00022679"/>
    </source>
</evidence>
<keyword evidence="10" id="KW-0808">Transferase</keyword>
<dbReference type="GO" id="GO:0016020">
    <property type="term" value="C:membrane"/>
    <property type="evidence" value="ECO:0007669"/>
    <property type="project" value="UniProtKB-SubCell"/>
</dbReference>
<dbReference type="SMART" id="SM00220">
    <property type="entry name" value="S_TKc"/>
    <property type="match status" value="1"/>
</dbReference>
<dbReference type="FunFam" id="3.30.200.20:FF:000309">
    <property type="entry name" value="Leucine-rich repeat receptor protein kinase MSP1"/>
    <property type="match status" value="1"/>
</dbReference>
<evidence type="ECO:0000256" key="20">
    <source>
        <dbReference type="ARBA" id="ARBA00023157"/>
    </source>
</evidence>
<evidence type="ECO:0000256" key="21">
    <source>
        <dbReference type="ARBA" id="ARBA00023170"/>
    </source>
</evidence>
<gene>
    <name evidence="28" type="ORF">AYBTSS11_LOCUS6825</name>
</gene>
<dbReference type="GO" id="GO:0005524">
    <property type="term" value="F:ATP binding"/>
    <property type="evidence" value="ECO:0007669"/>
    <property type="project" value="UniProtKB-KW"/>
</dbReference>
<dbReference type="GO" id="GO:0006952">
    <property type="term" value="P:defense response"/>
    <property type="evidence" value="ECO:0007669"/>
    <property type="project" value="UniProtKB-KW"/>
</dbReference>
<dbReference type="FunFam" id="3.80.10.10:FF:000041">
    <property type="entry name" value="LRR receptor-like serine/threonine-protein kinase ERECTA"/>
    <property type="match status" value="1"/>
</dbReference>
<dbReference type="Gene3D" id="3.30.200.20">
    <property type="entry name" value="Phosphorylase Kinase, domain 1"/>
    <property type="match status" value="1"/>
</dbReference>
<dbReference type="EMBL" id="OY731399">
    <property type="protein sequence ID" value="CAJ1934275.1"/>
    <property type="molecule type" value="Genomic_DNA"/>
</dbReference>
<dbReference type="Pfam" id="PF00560">
    <property type="entry name" value="LRR_1"/>
    <property type="match status" value="2"/>
</dbReference>
<keyword evidence="9" id="KW-0433">Leucine-rich repeat</keyword>
<dbReference type="PROSITE" id="PS00109">
    <property type="entry name" value="PROTEIN_KINASE_TYR"/>
    <property type="match status" value="1"/>
</dbReference>
<keyword evidence="8" id="KW-0597">Phosphoprotein</keyword>
<keyword evidence="20" id="KW-1015">Disulfide bond</keyword>
<name>A0AA86RY70_9FABA</name>
<evidence type="ECO:0000256" key="26">
    <source>
        <dbReference type="SAM" id="Phobius"/>
    </source>
</evidence>
<evidence type="ECO:0000256" key="2">
    <source>
        <dbReference type="ARBA" id="ARBA00004191"/>
    </source>
</evidence>
<dbReference type="PROSITE" id="PS51450">
    <property type="entry name" value="LRR"/>
    <property type="match status" value="1"/>
</dbReference>
<dbReference type="PANTHER" id="PTHR48005:SF70">
    <property type="entry name" value="MDIS1-INTERACTING RECEPTOR LIKE KINASE 2-LIKE"/>
    <property type="match status" value="1"/>
</dbReference>
<dbReference type="InterPro" id="IPR008266">
    <property type="entry name" value="Tyr_kinase_AS"/>
</dbReference>
<evidence type="ECO:0000313" key="29">
    <source>
        <dbReference type="Proteomes" id="UP001189624"/>
    </source>
</evidence>
<evidence type="ECO:0000256" key="9">
    <source>
        <dbReference type="ARBA" id="ARBA00022614"/>
    </source>
</evidence>
<dbReference type="FunFam" id="1.10.510.10:FF:000445">
    <property type="entry name" value="MDIS1-interacting receptor like kinase 2"/>
    <property type="match status" value="1"/>
</dbReference>
<keyword evidence="13" id="KW-0677">Repeat</keyword>
<sequence>MTYKKFLIKQKQVNNPIEFLSFTINMNNHTFYVCLTILVFLLVLCRATNGLTQAEALIKWKQSLPDQPILDSWVINSTATTQTPCSWRGITCDSQGSVAIINLAQTGLAGTLRNFNFSVFPNLLRLDLKVNNLTGPIPQNIGVLSNLQFLDLSTNHLNGTLPLSLANLTQVYEFDVSRTHIAGILDPRLFPDGSDNPKSGLIGIRNFLSQDTLLGGRIPNEIGNIRNLTILAIEGNKFYGPIPPSLGNCTHLSIVRLSENLLTGTIPPSIGKLTNLTDVRLFTNNLNGTVPQEFGNLSSLIVLHLAENNFVGQLPQVCKSGKLARFGAAYNSFTGPIPRSLRNCSALFRVRLEYNRLTGFADQDFGVYPNLTYMDFSYNKVVGHLSANWGACKSMRSLKMAGNALSGNIPGEIFQLNQLEELDLSSNQISGEIPPQIGNSAKLYELNLSHNKLSGKIPSEIGKLSNLRSLDLSMNMLLGSIPNQIGDISNLQNLNLSNNKLTGTIPYQIGNLAALQYFLDWSYNSLSGNIPADLGKLSNLISLNISHNNLSGSIPHSISEMLSLSALNLSYNNLAGPAPEGGIFNSSYPLDLSNNKDLCGRVRGLQPCNVFLSQPVGESSEKNKVVILVASLGGGLLISLVLVGICFLCHKRKARAPSQKISVGGTNPFSICYFDGRVVYADIIEATNNFDSQYCIGEGALGKVYKAEMQGGQVFAVKRLKCDADNLDVESIKSFQNEVKAMTETRHRNIVKLYGFCSQGMHTFLIYEYMDRGNLADLLKRENGAVELDWHKRVDIIKAVASALSYMHHDCTPPLIHRDISSKNVLLSSNLSAHISDFGTARFLKPDSPIRTSFAGTYGYAAPELAYTMAVTEKCDVFSFGVLALEVLMGKHPSDLVSVLQTWSEEKENSEKISLDPRLSPPPNNRILKELNLIANIALSCIQVNPQSRPTMQNIVQQLRL</sequence>
<reference evidence="28" key="1">
    <citation type="submission" date="2023-10" db="EMBL/GenBank/DDBJ databases">
        <authorList>
            <person name="Domelevo Entfellner J.-B."/>
        </authorList>
    </citation>
    <scope>NUCLEOTIDE SEQUENCE</scope>
</reference>
<evidence type="ECO:0000256" key="19">
    <source>
        <dbReference type="ARBA" id="ARBA00023136"/>
    </source>
</evidence>
<dbReference type="InterPro" id="IPR000719">
    <property type="entry name" value="Prot_kinase_dom"/>
</dbReference>
<evidence type="ECO:0000256" key="14">
    <source>
        <dbReference type="ARBA" id="ARBA00022741"/>
    </source>
</evidence>
<comment type="catalytic activity">
    <reaction evidence="25">
        <text>L-seryl-[protein] + ATP = O-phospho-L-seryl-[protein] + ADP + H(+)</text>
        <dbReference type="Rhea" id="RHEA:17989"/>
        <dbReference type="Rhea" id="RHEA-COMP:9863"/>
        <dbReference type="Rhea" id="RHEA-COMP:11604"/>
        <dbReference type="ChEBI" id="CHEBI:15378"/>
        <dbReference type="ChEBI" id="CHEBI:29999"/>
        <dbReference type="ChEBI" id="CHEBI:30616"/>
        <dbReference type="ChEBI" id="CHEBI:83421"/>
        <dbReference type="ChEBI" id="CHEBI:456216"/>
        <dbReference type="EC" id="2.7.11.1"/>
    </reaction>
</comment>
<evidence type="ECO:0000256" key="6">
    <source>
        <dbReference type="ARBA" id="ARBA00022525"/>
    </source>
</evidence>
<dbReference type="Gene3D" id="1.10.510.10">
    <property type="entry name" value="Transferase(Phosphotransferase) domain 1"/>
    <property type="match status" value="1"/>
</dbReference>
<keyword evidence="18 26" id="KW-1133">Transmembrane helix</keyword>
<dbReference type="EC" id="2.7.11.1" evidence="4"/>
<dbReference type="PRINTS" id="PR00019">
    <property type="entry name" value="LEURICHRPT"/>
</dbReference>
<keyword evidence="7" id="KW-0723">Serine/threonine-protein kinase</keyword>
<keyword evidence="22" id="KW-0325">Glycoprotein</keyword>
<evidence type="ECO:0000256" key="4">
    <source>
        <dbReference type="ARBA" id="ARBA00012513"/>
    </source>
</evidence>
<keyword evidence="6" id="KW-0964">Secreted</keyword>
<comment type="similarity">
    <text evidence="23">Belongs to the polygalacturonase-inhibiting protein family.</text>
</comment>
<dbReference type="Gene3D" id="3.80.10.10">
    <property type="entry name" value="Ribonuclease Inhibitor"/>
    <property type="match status" value="3"/>
</dbReference>
<dbReference type="GO" id="GO:0009791">
    <property type="term" value="P:post-embryonic development"/>
    <property type="evidence" value="ECO:0007669"/>
    <property type="project" value="UniProtKB-ARBA"/>
</dbReference>
<evidence type="ECO:0000256" key="13">
    <source>
        <dbReference type="ARBA" id="ARBA00022737"/>
    </source>
</evidence>
<dbReference type="Pfam" id="PF08263">
    <property type="entry name" value="LRRNT_2"/>
    <property type="match status" value="1"/>
</dbReference>
<evidence type="ECO:0000256" key="24">
    <source>
        <dbReference type="ARBA" id="ARBA00047899"/>
    </source>
</evidence>
<accession>A0AA86RY70</accession>
<organism evidence="28 29">
    <name type="scientific">Sphenostylis stenocarpa</name>
    <dbReference type="NCBI Taxonomy" id="92480"/>
    <lineage>
        <taxon>Eukaryota</taxon>
        <taxon>Viridiplantae</taxon>
        <taxon>Streptophyta</taxon>
        <taxon>Embryophyta</taxon>
        <taxon>Tracheophyta</taxon>
        <taxon>Spermatophyta</taxon>
        <taxon>Magnoliopsida</taxon>
        <taxon>eudicotyledons</taxon>
        <taxon>Gunneridae</taxon>
        <taxon>Pentapetalae</taxon>
        <taxon>rosids</taxon>
        <taxon>fabids</taxon>
        <taxon>Fabales</taxon>
        <taxon>Fabaceae</taxon>
        <taxon>Papilionoideae</taxon>
        <taxon>50 kb inversion clade</taxon>
        <taxon>NPAAA clade</taxon>
        <taxon>indigoferoid/millettioid clade</taxon>
        <taxon>Phaseoleae</taxon>
        <taxon>Sphenostylis</taxon>
    </lineage>
</organism>
<dbReference type="InterPro" id="IPR003591">
    <property type="entry name" value="Leu-rich_rpt_typical-subtyp"/>
</dbReference>
<evidence type="ECO:0000256" key="3">
    <source>
        <dbReference type="ARBA" id="ARBA00004479"/>
    </source>
</evidence>
<keyword evidence="16" id="KW-0611">Plant defense</keyword>
<evidence type="ECO:0000256" key="1">
    <source>
        <dbReference type="ARBA" id="ARBA00004170"/>
    </source>
</evidence>
<dbReference type="InterPro" id="IPR055414">
    <property type="entry name" value="LRR_R13L4/SHOC2-like"/>
</dbReference>
<dbReference type="InterPro" id="IPR011009">
    <property type="entry name" value="Kinase-like_dom_sf"/>
</dbReference>
<evidence type="ECO:0000256" key="11">
    <source>
        <dbReference type="ARBA" id="ARBA00022692"/>
    </source>
</evidence>
<keyword evidence="17" id="KW-0067">ATP-binding</keyword>
<keyword evidence="14" id="KW-0547">Nucleotide-binding</keyword>
<keyword evidence="29" id="KW-1185">Reference proteome</keyword>
<dbReference type="InterPro" id="IPR001611">
    <property type="entry name" value="Leu-rich_rpt"/>
</dbReference>
<comment type="subcellular location">
    <subcellularLocation>
        <location evidence="1">Membrane</location>
        <topology evidence="1">Peripheral membrane protein</topology>
    </subcellularLocation>
    <subcellularLocation>
        <location evidence="3">Membrane</location>
        <topology evidence="3">Single-pass type I membrane protein</topology>
    </subcellularLocation>
    <subcellularLocation>
        <location evidence="2">Secreted</location>
        <location evidence="2">Cell wall</location>
    </subcellularLocation>
</comment>
<feature type="transmembrane region" description="Helical" evidence="26">
    <location>
        <begin position="625"/>
        <end position="649"/>
    </location>
</feature>
<evidence type="ECO:0000259" key="27">
    <source>
        <dbReference type="PROSITE" id="PS50011"/>
    </source>
</evidence>
<dbReference type="Pfam" id="PF23598">
    <property type="entry name" value="LRR_14"/>
    <property type="match status" value="1"/>
</dbReference>
<dbReference type="FunFam" id="3.80.10.10:FF:000400">
    <property type="entry name" value="Nuclear pore complex protein NUP107"/>
    <property type="match status" value="1"/>
</dbReference>
<proteinExistence type="inferred from homology"/>
<dbReference type="Proteomes" id="UP001189624">
    <property type="component" value="Chromosome 2"/>
</dbReference>
<keyword evidence="11 26" id="KW-0812">Transmembrane</keyword>
<evidence type="ECO:0000256" key="7">
    <source>
        <dbReference type="ARBA" id="ARBA00022527"/>
    </source>
</evidence>
<dbReference type="AlphaFoldDB" id="A0AA86RY70"/>
<keyword evidence="5" id="KW-0134">Cell wall</keyword>
<evidence type="ECO:0000256" key="23">
    <source>
        <dbReference type="ARBA" id="ARBA00038043"/>
    </source>
</evidence>
<dbReference type="SUPFAM" id="SSF52047">
    <property type="entry name" value="RNI-like"/>
    <property type="match status" value="1"/>
</dbReference>
<protein>
    <recommendedName>
        <fullName evidence="4">non-specific serine/threonine protein kinase</fullName>
        <ecNumber evidence="4">2.7.11.1</ecNumber>
    </recommendedName>
</protein>
<dbReference type="InterPro" id="IPR051420">
    <property type="entry name" value="Ser_Thr_Kinases_DiverseReg"/>
</dbReference>
<comment type="catalytic activity">
    <reaction evidence="24">
        <text>L-threonyl-[protein] + ATP = O-phospho-L-threonyl-[protein] + ADP + H(+)</text>
        <dbReference type="Rhea" id="RHEA:46608"/>
        <dbReference type="Rhea" id="RHEA-COMP:11060"/>
        <dbReference type="Rhea" id="RHEA-COMP:11605"/>
        <dbReference type="ChEBI" id="CHEBI:15378"/>
        <dbReference type="ChEBI" id="CHEBI:30013"/>
        <dbReference type="ChEBI" id="CHEBI:30616"/>
        <dbReference type="ChEBI" id="CHEBI:61977"/>
        <dbReference type="ChEBI" id="CHEBI:456216"/>
        <dbReference type="EC" id="2.7.11.1"/>
    </reaction>
</comment>
<evidence type="ECO:0000256" key="12">
    <source>
        <dbReference type="ARBA" id="ARBA00022729"/>
    </source>
</evidence>
<evidence type="ECO:0000256" key="15">
    <source>
        <dbReference type="ARBA" id="ARBA00022777"/>
    </source>
</evidence>
<keyword evidence="15" id="KW-0418">Kinase</keyword>
<feature type="domain" description="Protein kinase" evidence="27">
    <location>
        <begin position="690"/>
        <end position="961"/>
    </location>
</feature>
<keyword evidence="19 26" id="KW-0472">Membrane</keyword>
<evidence type="ECO:0000256" key="8">
    <source>
        <dbReference type="ARBA" id="ARBA00022553"/>
    </source>
</evidence>
<dbReference type="Pfam" id="PF00069">
    <property type="entry name" value="Pkinase"/>
    <property type="match status" value="1"/>
</dbReference>
<dbReference type="InterPro" id="IPR032675">
    <property type="entry name" value="LRR_dom_sf"/>
</dbReference>
<evidence type="ECO:0000256" key="17">
    <source>
        <dbReference type="ARBA" id="ARBA00022840"/>
    </source>
</evidence>